<dbReference type="GO" id="GO:0005829">
    <property type="term" value="C:cytosol"/>
    <property type="evidence" value="ECO:0007669"/>
    <property type="project" value="TreeGrafter"/>
</dbReference>
<evidence type="ECO:0000313" key="7">
    <source>
        <dbReference type="EMBL" id="EQD31351.1"/>
    </source>
</evidence>
<dbReference type="PANTHER" id="PTHR42765:SF1">
    <property type="entry name" value="ISOLEUCINE--TRNA LIGASE, MITOCHONDRIAL"/>
    <property type="match status" value="1"/>
</dbReference>
<evidence type="ECO:0000256" key="1">
    <source>
        <dbReference type="ARBA" id="ARBA00022598"/>
    </source>
</evidence>
<evidence type="ECO:0000256" key="5">
    <source>
        <dbReference type="ARBA" id="ARBA00023146"/>
    </source>
</evidence>
<keyword evidence="3" id="KW-0067">ATP-binding</keyword>
<accession>T0Y889</accession>
<evidence type="ECO:0000256" key="4">
    <source>
        <dbReference type="ARBA" id="ARBA00022917"/>
    </source>
</evidence>
<dbReference type="InterPro" id="IPR014729">
    <property type="entry name" value="Rossmann-like_a/b/a_fold"/>
</dbReference>
<evidence type="ECO:0000256" key="2">
    <source>
        <dbReference type="ARBA" id="ARBA00022741"/>
    </source>
</evidence>
<reference evidence="7" key="1">
    <citation type="submission" date="2013-08" db="EMBL/GenBank/DDBJ databases">
        <authorList>
            <person name="Mendez C."/>
            <person name="Richter M."/>
            <person name="Ferrer M."/>
            <person name="Sanchez J."/>
        </authorList>
    </citation>
    <scope>NUCLEOTIDE SEQUENCE</scope>
</reference>
<protein>
    <submittedName>
        <fullName evidence="7">Isoleucyl-tRNA synthetase</fullName>
    </submittedName>
</protein>
<feature type="domain" description="Aminoacyl-tRNA synthetase class Ia" evidence="6">
    <location>
        <begin position="28"/>
        <end position="112"/>
    </location>
</feature>
<dbReference type="GO" id="GO:0005524">
    <property type="term" value="F:ATP binding"/>
    <property type="evidence" value="ECO:0007669"/>
    <property type="project" value="UniProtKB-KW"/>
</dbReference>
<dbReference type="InterPro" id="IPR050081">
    <property type="entry name" value="Ile-tRNA_ligase"/>
</dbReference>
<dbReference type="PANTHER" id="PTHR42765">
    <property type="entry name" value="SOLEUCYL-TRNA SYNTHETASE"/>
    <property type="match status" value="1"/>
</dbReference>
<name>T0Y889_9ZZZZ</name>
<dbReference type="SUPFAM" id="SSF52374">
    <property type="entry name" value="Nucleotidylyl transferase"/>
    <property type="match status" value="1"/>
</dbReference>
<keyword evidence="1" id="KW-0436">Ligase</keyword>
<evidence type="ECO:0000256" key="3">
    <source>
        <dbReference type="ARBA" id="ARBA00022840"/>
    </source>
</evidence>
<feature type="non-terminal residue" evidence="7">
    <location>
        <position position="118"/>
    </location>
</feature>
<comment type="caution">
    <text evidence="7">The sequence shown here is derived from an EMBL/GenBank/DDBJ whole genome shotgun (WGS) entry which is preliminary data.</text>
</comment>
<dbReference type="GO" id="GO:0006428">
    <property type="term" value="P:isoleucyl-tRNA aminoacylation"/>
    <property type="evidence" value="ECO:0007669"/>
    <property type="project" value="TreeGrafter"/>
</dbReference>
<dbReference type="Pfam" id="PF00133">
    <property type="entry name" value="tRNA-synt_1"/>
    <property type="match status" value="1"/>
</dbReference>
<gene>
    <name evidence="7" type="ORF">B1A_19983</name>
</gene>
<keyword evidence="2" id="KW-0547">Nucleotide-binding</keyword>
<reference evidence="7" key="2">
    <citation type="journal article" date="2014" name="ISME J.">
        <title>Microbial stratification in low pH oxic and suboxic macroscopic growths along an acid mine drainage.</title>
        <authorList>
            <person name="Mendez-Garcia C."/>
            <person name="Mesa V."/>
            <person name="Sprenger R.R."/>
            <person name="Richter M."/>
            <person name="Diez M.S."/>
            <person name="Solano J."/>
            <person name="Bargiela R."/>
            <person name="Golyshina O.V."/>
            <person name="Manteca A."/>
            <person name="Ramos J.L."/>
            <person name="Gallego J.R."/>
            <person name="Llorente I."/>
            <person name="Martins Dos Santos V.A."/>
            <person name="Jensen O.N."/>
            <person name="Pelaez A.I."/>
            <person name="Sanchez J."/>
            <person name="Ferrer M."/>
        </authorList>
    </citation>
    <scope>NUCLEOTIDE SEQUENCE</scope>
</reference>
<dbReference type="InterPro" id="IPR001412">
    <property type="entry name" value="aa-tRNA-synth_I_CS"/>
</dbReference>
<dbReference type="GO" id="GO:0004822">
    <property type="term" value="F:isoleucine-tRNA ligase activity"/>
    <property type="evidence" value="ECO:0007669"/>
    <property type="project" value="TreeGrafter"/>
</dbReference>
<dbReference type="PROSITE" id="PS00178">
    <property type="entry name" value="AA_TRNA_LIGASE_I"/>
    <property type="match status" value="1"/>
</dbReference>
<evidence type="ECO:0000259" key="6">
    <source>
        <dbReference type="Pfam" id="PF00133"/>
    </source>
</evidence>
<keyword evidence="5 7" id="KW-0030">Aminoacyl-tRNA synthetase</keyword>
<dbReference type="Gene3D" id="3.40.50.620">
    <property type="entry name" value="HUPs"/>
    <property type="match status" value="1"/>
</dbReference>
<organism evidence="7">
    <name type="scientific">mine drainage metagenome</name>
    <dbReference type="NCBI Taxonomy" id="410659"/>
    <lineage>
        <taxon>unclassified sequences</taxon>
        <taxon>metagenomes</taxon>
        <taxon>ecological metagenomes</taxon>
    </lineage>
</organism>
<dbReference type="EMBL" id="AUZX01014746">
    <property type="protein sequence ID" value="EQD31351.1"/>
    <property type="molecule type" value="Genomic_DNA"/>
</dbReference>
<keyword evidence="4" id="KW-0648">Protein biosynthesis</keyword>
<sequence>MTDYKDTLNLPETSFPMRADLARREPRWLEAWQQQKRYWQLRDHCQGRPRFILHDGPPYANGNIHIGHAVNKILKDMIVKSRTLSGFDAPYVPGWDCHGLPIELQVEKEHGRHLPPAR</sequence>
<dbReference type="AlphaFoldDB" id="T0Y889"/>
<proteinExistence type="predicted"/>
<dbReference type="InterPro" id="IPR002300">
    <property type="entry name" value="aa-tRNA-synth_Ia"/>
</dbReference>